<dbReference type="HOGENOM" id="CLU_129890_0_1_3"/>
<dbReference type="CDD" id="cd09872">
    <property type="entry name" value="PIN_Sll0205-like"/>
    <property type="match status" value="1"/>
</dbReference>
<dbReference type="eggNOG" id="COG3744">
    <property type="taxonomic scope" value="Bacteria"/>
</dbReference>
<dbReference type="InterPro" id="IPR041705">
    <property type="entry name" value="PIN_Sll0205"/>
</dbReference>
<gene>
    <name evidence="2" type="ORF">Oscil6304_4042</name>
</gene>
<dbReference type="InterPro" id="IPR052919">
    <property type="entry name" value="TA_system_RNase"/>
</dbReference>
<accession>K9TMD7</accession>
<reference evidence="2 3" key="1">
    <citation type="submission" date="2012-06" db="EMBL/GenBank/DDBJ databases">
        <title>Finished chromosome of genome of Oscillatoria acuminata PCC 6304.</title>
        <authorList>
            <consortium name="US DOE Joint Genome Institute"/>
            <person name="Gugger M."/>
            <person name="Coursin T."/>
            <person name="Rippka R."/>
            <person name="Tandeau De Marsac N."/>
            <person name="Huntemann M."/>
            <person name="Wei C.-L."/>
            <person name="Han J."/>
            <person name="Detter J.C."/>
            <person name="Han C."/>
            <person name="Tapia R."/>
            <person name="Davenport K."/>
            <person name="Daligault H."/>
            <person name="Erkkila T."/>
            <person name="Gu W."/>
            <person name="Munk A.C.C."/>
            <person name="Teshima H."/>
            <person name="Xu Y."/>
            <person name="Chain P."/>
            <person name="Chen A."/>
            <person name="Krypides N."/>
            <person name="Mavromatis K."/>
            <person name="Markowitz V."/>
            <person name="Szeto E."/>
            <person name="Ivanova N."/>
            <person name="Mikhailova N."/>
            <person name="Ovchinnikova G."/>
            <person name="Pagani I."/>
            <person name="Pati A."/>
            <person name="Goodwin L."/>
            <person name="Peters L."/>
            <person name="Pitluck S."/>
            <person name="Woyke T."/>
            <person name="Kerfeld C."/>
        </authorList>
    </citation>
    <scope>NUCLEOTIDE SEQUENCE [LARGE SCALE GENOMIC DNA]</scope>
    <source>
        <strain evidence="2 3">PCC 6304</strain>
    </source>
</reference>
<keyword evidence="3" id="KW-1185">Reference proteome</keyword>
<proteinExistence type="predicted"/>
<evidence type="ECO:0000313" key="2">
    <source>
        <dbReference type="EMBL" id="AFY83573.1"/>
    </source>
</evidence>
<dbReference type="Gene3D" id="3.40.50.1010">
    <property type="entry name" value="5'-nuclease"/>
    <property type="match status" value="1"/>
</dbReference>
<dbReference type="EMBL" id="CP003607">
    <property type="protein sequence ID" value="AFY83573.1"/>
    <property type="molecule type" value="Genomic_DNA"/>
</dbReference>
<protein>
    <recommendedName>
        <fullName evidence="1">PIN domain-containing protein</fullName>
    </recommendedName>
</protein>
<sequence>MKLLIDTHIFLWFINDSPHLSQNAIDLLESDTDILLSIASLWEIAIKVNLKKLTLPDVYEKFIPEQIAKNTIQMMPVTIAHLNIVAKLPLHHRDPFDRLLVSQAISENIPIISADIKFDDYGINRLW</sequence>
<dbReference type="PANTHER" id="PTHR36173:SF2">
    <property type="entry name" value="RIBONUCLEASE VAPC16"/>
    <property type="match status" value="1"/>
</dbReference>
<dbReference type="RefSeq" id="WP_015150197.1">
    <property type="nucleotide sequence ID" value="NC_019693.1"/>
</dbReference>
<dbReference type="AlphaFoldDB" id="K9TMD7"/>
<evidence type="ECO:0000259" key="1">
    <source>
        <dbReference type="Pfam" id="PF01850"/>
    </source>
</evidence>
<dbReference type="OrthoDB" id="9798990at2"/>
<evidence type="ECO:0000313" key="3">
    <source>
        <dbReference type="Proteomes" id="UP000010367"/>
    </source>
</evidence>
<dbReference type="Pfam" id="PF01850">
    <property type="entry name" value="PIN"/>
    <property type="match status" value="1"/>
</dbReference>
<dbReference type="InParanoid" id="K9TMD7"/>
<dbReference type="SUPFAM" id="SSF88723">
    <property type="entry name" value="PIN domain-like"/>
    <property type="match status" value="1"/>
</dbReference>
<dbReference type="STRING" id="56110.Oscil6304_4042"/>
<dbReference type="KEGG" id="oac:Oscil6304_4042"/>
<dbReference type="Proteomes" id="UP000010367">
    <property type="component" value="Chromosome"/>
</dbReference>
<organism evidence="2 3">
    <name type="scientific">Oscillatoria acuminata PCC 6304</name>
    <dbReference type="NCBI Taxonomy" id="56110"/>
    <lineage>
        <taxon>Bacteria</taxon>
        <taxon>Bacillati</taxon>
        <taxon>Cyanobacteriota</taxon>
        <taxon>Cyanophyceae</taxon>
        <taxon>Oscillatoriophycideae</taxon>
        <taxon>Oscillatoriales</taxon>
        <taxon>Oscillatoriaceae</taxon>
        <taxon>Oscillatoria</taxon>
    </lineage>
</organism>
<dbReference type="PATRIC" id="fig|56110.3.peg.4892"/>
<name>K9TMD7_9CYAN</name>
<dbReference type="InterPro" id="IPR002716">
    <property type="entry name" value="PIN_dom"/>
</dbReference>
<feature type="domain" description="PIN" evidence="1">
    <location>
        <begin position="4"/>
        <end position="122"/>
    </location>
</feature>
<dbReference type="PANTHER" id="PTHR36173">
    <property type="entry name" value="RIBONUCLEASE VAPC16-RELATED"/>
    <property type="match status" value="1"/>
</dbReference>
<dbReference type="InterPro" id="IPR029060">
    <property type="entry name" value="PIN-like_dom_sf"/>
</dbReference>